<dbReference type="Proteomes" id="UP000235682">
    <property type="component" value="Unassembled WGS sequence"/>
</dbReference>
<feature type="transmembrane region" description="Helical" evidence="1">
    <location>
        <begin position="137"/>
        <end position="154"/>
    </location>
</feature>
<organism evidence="3 4">
    <name type="scientific">Dolosicoccus paucivorans</name>
    <dbReference type="NCBI Taxonomy" id="84521"/>
    <lineage>
        <taxon>Bacteria</taxon>
        <taxon>Bacillati</taxon>
        <taxon>Bacillota</taxon>
        <taxon>Bacilli</taxon>
        <taxon>Lactobacillales</taxon>
        <taxon>Aerococcaceae</taxon>
        <taxon>Dolosicoccus</taxon>
    </lineage>
</organism>
<protein>
    <submittedName>
        <fullName evidence="3">PAP2 family protein</fullName>
    </submittedName>
</protein>
<dbReference type="EMBL" id="PNHE01000020">
    <property type="protein sequence ID" value="PMC58225.1"/>
    <property type="molecule type" value="Genomic_DNA"/>
</dbReference>
<dbReference type="SUPFAM" id="SSF48317">
    <property type="entry name" value="Acid phosphatase/Vanadium-dependent haloperoxidase"/>
    <property type="match status" value="1"/>
</dbReference>
<evidence type="ECO:0000259" key="2">
    <source>
        <dbReference type="SMART" id="SM00014"/>
    </source>
</evidence>
<dbReference type="SMART" id="SM00014">
    <property type="entry name" value="acidPPc"/>
    <property type="match status" value="1"/>
</dbReference>
<evidence type="ECO:0000313" key="4">
    <source>
        <dbReference type="Proteomes" id="UP000235682"/>
    </source>
</evidence>
<gene>
    <name evidence="3" type="ORF">CJ205_05385</name>
</gene>
<accession>A0A1G8KHN2</accession>
<feature type="transmembrane region" description="Helical" evidence="1">
    <location>
        <begin position="161"/>
        <end position="179"/>
    </location>
</feature>
<dbReference type="InterPro" id="IPR036938">
    <property type="entry name" value="PAP2/HPO_sf"/>
</dbReference>
<sequence length="224" mass="25464">MYITRRTLLLWTSLLLGLFLLLTYGVLTDAHWLQAMDHFGQVSLRTQVTANKTTVLAFVTDVLGIYLPALFTLSMVALFIKKKQFKSMTWFISSIALSTLVIPTLLKGAVDRPRPTPRLVIETTSSFPSGHSTSASFFYWFILFIILSWGVIKLPKVVMGLIAFMVILFVMWTRIYLNVHYLSDVSAGFVLGLMEALIFWYIGQQMFPGLISRQKLVDDYVDVC</sequence>
<dbReference type="PANTHER" id="PTHR14969:SF13">
    <property type="entry name" value="AT30094P"/>
    <property type="match status" value="1"/>
</dbReference>
<dbReference type="STRING" id="84521.SAMN04487994_101125"/>
<proteinExistence type="predicted"/>
<comment type="caution">
    <text evidence="3">The sequence shown here is derived from an EMBL/GenBank/DDBJ whole genome shotgun (WGS) entry which is preliminary data.</text>
</comment>
<name>A0A1G8KHN2_9LACT</name>
<dbReference type="Pfam" id="PF01569">
    <property type="entry name" value="PAP2"/>
    <property type="match status" value="1"/>
</dbReference>
<keyword evidence="1" id="KW-1133">Transmembrane helix</keyword>
<feature type="transmembrane region" description="Helical" evidence="1">
    <location>
        <begin position="54"/>
        <end position="80"/>
    </location>
</feature>
<feature type="domain" description="Phosphatidic acid phosphatase type 2/haloperoxidase" evidence="2">
    <location>
        <begin position="85"/>
        <end position="200"/>
    </location>
</feature>
<feature type="transmembrane region" description="Helical" evidence="1">
    <location>
        <begin position="185"/>
        <end position="203"/>
    </location>
</feature>
<dbReference type="Gene3D" id="1.20.144.10">
    <property type="entry name" value="Phosphatidic acid phosphatase type 2/haloperoxidase"/>
    <property type="match status" value="1"/>
</dbReference>
<keyword evidence="4" id="KW-1185">Reference proteome</keyword>
<evidence type="ECO:0000256" key="1">
    <source>
        <dbReference type="SAM" id="Phobius"/>
    </source>
</evidence>
<keyword evidence="1" id="KW-0472">Membrane</keyword>
<dbReference type="CDD" id="cd03392">
    <property type="entry name" value="PAP2_like_2"/>
    <property type="match status" value="1"/>
</dbReference>
<evidence type="ECO:0000313" key="3">
    <source>
        <dbReference type="EMBL" id="PMC58225.1"/>
    </source>
</evidence>
<keyword evidence="1" id="KW-0812">Transmembrane</keyword>
<feature type="transmembrane region" description="Helical" evidence="1">
    <location>
        <begin position="87"/>
        <end position="106"/>
    </location>
</feature>
<dbReference type="RefSeq" id="WP_092084708.1">
    <property type="nucleotide sequence ID" value="NZ_FNEL01000011.1"/>
</dbReference>
<dbReference type="PANTHER" id="PTHR14969">
    <property type="entry name" value="SPHINGOSINE-1-PHOSPHATE PHOSPHOHYDROLASE"/>
    <property type="match status" value="1"/>
</dbReference>
<dbReference type="OrthoDB" id="9789113at2"/>
<reference evidence="3 4" key="1">
    <citation type="submission" date="2017-09" db="EMBL/GenBank/DDBJ databases">
        <title>Bacterial strain isolated from the female urinary microbiota.</title>
        <authorList>
            <person name="Thomas-White K."/>
            <person name="Kumar N."/>
            <person name="Forster S."/>
            <person name="Putonti C."/>
            <person name="Lawley T."/>
            <person name="Wolfe A.J."/>
        </authorList>
    </citation>
    <scope>NUCLEOTIDE SEQUENCE [LARGE SCALE GENOMIC DNA]</scope>
    <source>
        <strain evidence="3 4">UMB0852</strain>
    </source>
</reference>
<dbReference type="AlphaFoldDB" id="A0A1G8KHN2"/>
<dbReference type="InterPro" id="IPR000326">
    <property type="entry name" value="PAP2/HPO"/>
</dbReference>